<dbReference type="AlphaFoldDB" id="A0A4C1XM76"/>
<dbReference type="Proteomes" id="UP000299102">
    <property type="component" value="Unassembled WGS sequence"/>
</dbReference>
<proteinExistence type="predicted"/>
<dbReference type="EMBL" id="BGZK01000891">
    <property type="protein sequence ID" value="GBP64220.1"/>
    <property type="molecule type" value="Genomic_DNA"/>
</dbReference>
<protein>
    <submittedName>
        <fullName evidence="1">Uncharacterized protein</fullName>
    </submittedName>
</protein>
<name>A0A4C1XM76_EUMVA</name>
<organism evidence="1 2">
    <name type="scientific">Eumeta variegata</name>
    <name type="common">Bagworm moth</name>
    <name type="synonym">Eumeta japonica</name>
    <dbReference type="NCBI Taxonomy" id="151549"/>
    <lineage>
        <taxon>Eukaryota</taxon>
        <taxon>Metazoa</taxon>
        <taxon>Ecdysozoa</taxon>
        <taxon>Arthropoda</taxon>
        <taxon>Hexapoda</taxon>
        <taxon>Insecta</taxon>
        <taxon>Pterygota</taxon>
        <taxon>Neoptera</taxon>
        <taxon>Endopterygota</taxon>
        <taxon>Lepidoptera</taxon>
        <taxon>Glossata</taxon>
        <taxon>Ditrysia</taxon>
        <taxon>Tineoidea</taxon>
        <taxon>Psychidae</taxon>
        <taxon>Oiketicinae</taxon>
        <taxon>Eumeta</taxon>
    </lineage>
</organism>
<reference evidence="1 2" key="1">
    <citation type="journal article" date="2019" name="Commun. Biol.">
        <title>The bagworm genome reveals a unique fibroin gene that provides high tensile strength.</title>
        <authorList>
            <person name="Kono N."/>
            <person name="Nakamura H."/>
            <person name="Ohtoshi R."/>
            <person name="Tomita M."/>
            <person name="Numata K."/>
            <person name="Arakawa K."/>
        </authorList>
    </citation>
    <scope>NUCLEOTIDE SEQUENCE [LARGE SCALE GENOMIC DNA]</scope>
</reference>
<evidence type="ECO:0000313" key="1">
    <source>
        <dbReference type="EMBL" id="GBP64220.1"/>
    </source>
</evidence>
<gene>
    <name evidence="1" type="ORF">EVAR_38707_1</name>
</gene>
<accession>A0A4C1XM76</accession>
<comment type="caution">
    <text evidence="1">The sequence shown here is derived from an EMBL/GenBank/DDBJ whole genome shotgun (WGS) entry which is preliminary data.</text>
</comment>
<keyword evidence="2" id="KW-1185">Reference proteome</keyword>
<evidence type="ECO:0000313" key="2">
    <source>
        <dbReference type="Proteomes" id="UP000299102"/>
    </source>
</evidence>
<sequence>MGLKLDLMESTENFKRKVYSDLPEHLVKETIALFNIQGDVRTPSRDLLILLQMAQYHNSHSVYEKKEHALLAIFGWPLPANEKNERSVVLASRVKAMLALLVSFGFCRTANALAQRCV</sequence>